<geneLocation type="plasmid" evidence="1">
    <name>p_B2_450</name>
</geneLocation>
<dbReference type="Proteomes" id="UP000032250">
    <property type="component" value="Unassembled WGS sequence"/>
</dbReference>
<protein>
    <submittedName>
        <fullName evidence="1">Uncharacterized protein</fullName>
    </submittedName>
</protein>
<proteinExistence type="predicted"/>
<dbReference type="EMBL" id="JXSU01000010">
    <property type="protein sequence ID" value="KIS21592.1"/>
    <property type="molecule type" value="Genomic_DNA"/>
</dbReference>
<dbReference type="RefSeq" id="WP_043032683.1">
    <property type="nucleotide sequence ID" value="NZ_JXSU01000010.1"/>
</dbReference>
<dbReference type="HOGENOM" id="CLU_1988729_0_0_9"/>
<comment type="caution">
    <text evidence="1">The sequence shown here is derived from an EMBL/GenBank/DDBJ whole genome shotgun (WGS) entry which is preliminary data.</text>
</comment>
<evidence type="ECO:0000313" key="1">
    <source>
        <dbReference type="EMBL" id="KIS21592.1"/>
    </source>
</evidence>
<gene>
    <name evidence="1" type="ORF">N495_19495</name>
</gene>
<reference evidence="1 2" key="1">
    <citation type="submission" date="2014-06" db="EMBL/GenBank/DDBJ databases">
        <title>Genome characterization of distinct group I Clostridium botulinum lineages.</title>
        <authorList>
            <person name="Giordani F."/>
            <person name="Anselmo A."/>
            <person name="Fillo S."/>
            <person name="Palozzi A.M."/>
            <person name="Fortunato A."/>
            <person name="Gentile B."/>
            <person name="Ciammaruconi A."/>
            <person name="Anniballi F."/>
            <person name="De Medici D."/>
            <person name="Lista F."/>
        </authorList>
    </citation>
    <scope>NUCLEOTIDE SEQUENCE [LARGE SCALE GENOMIC DNA]</scope>
    <source>
        <strain evidence="1 2">B2 450</strain>
        <plasmid evidence="1">p_B2_450</plasmid>
    </source>
</reference>
<sequence>MEIERNIQILFEEICPKGYEIINFSKIEGKGLTNFDGIIGYCINPKLEIKIKDRYSKKIYTFEFYYDSYGFLGYIWYLWLDTEKTKFTNILKIQDEQKLRKKIKEYIEAGKFNLNEKDIYNLLKR</sequence>
<dbReference type="AlphaFoldDB" id="A0A0D1BNU5"/>
<evidence type="ECO:0000313" key="2">
    <source>
        <dbReference type="Proteomes" id="UP000032250"/>
    </source>
</evidence>
<name>A0A0D1BNU5_CLOBO</name>
<keyword evidence="1" id="KW-0614">Plasmid</keyword>
<dbReference type="PATRIC" id="fig|1379739.3.peg.76"/>
<accession>A0A0D1BNU5</accession>
<organism evidence="1 2">
    <name type="scientific">Clostridium botulinum B2 450</name>
    <dbReference type="NCBI Taxonomy" id="1379739"/>
    <lineage>
        <taxon>Bacteria</taxon>
        <taxon>Bacillati</taxon>
        <taxon>Bacillota</taxon>
        <taxon>Clostridia</taxon>
        <taxon>Eubacteriales</taxon>
        <taxon>Clostridiaceae</taxon>
        <taxon>Clostridium</taxon>
    </lineage>
</organism>